<dbReference type="Proteomes" id="UP000245590">
    <property type="component" value="Unassembled WGS sequence"/>
</dbReference>
<dbReference type="SMART" id="SM00901">
    <property type="entry name" value="FRG"/>
    <property type="match status" value="1"/>
</dbReference>
<organism evidence="3 4">
    <name type="scientific">Brachybacterium endophyticum</name>
    <dbReference type="NCBI Taxonomy" id="2182385"/>
    <lineage>
        <taxon>Bacteria</taxon>
        <taxon>Bacillati</taxon>
        <taxon>Actinomycetota</taxon>
        <taxon>Actinomycetes</taxon>
        <taxon>Micrococcales</taxon>
        <taxon>Dermabacteraceae</taxon>
        <taxon>Brachybacterium</taxon>
    </lineage>
</organism>
<feature type="region of interest" description="Disordered" evidence="1">
    <location>
        <begin position="1"/>
        <end position="23"/>
    </location>
</feature>
<evidence type="ECO:0000259" key="2">
    <source>
        <dbReference type="SMART" id="SM00901"/>
    </source>
</evidence>
<evidence type="ECO:0000256" key="1">
    <source>
        <dbReference type="SAM" id="MobiDB-lite"/>
    </source>
</evidence>
<feature type="domain" description="FRG" evidence="2">
    <location>
        <begin position="147"/>
        <end position="254"/>
    </location>
</feature>
<protein>
    <recommendedName>
        <fullName evidence="2">FRG domain-containing protein</fullName>
    </recommendedName>
</protein>
<sequence length="429" mass="47263">MNTEADGSGDREQRKPNVPTPLWQISTNKLYPNLTTPTSFNPGIDLSKIMGSSSQAIASQILQTSLPDISKLFSAQHQHLLAQLSPNTRSIMKTVFSSEAIRNWQTARPSTARADRSARDFLTSHAKTAEDTKGLLKAIADISAKHADHEPIWRGQGNADWPIRSTLYRAVAAGDSKKVVEEDDLVSAEAEILNSASKWGLAQYEFPATPLHALAELQHAGAPTRLLDVTRDAEVAAWFAVENPDHDDFDGLVIAWGQRPRIKRGAVGGDLASTLLNTNTGQLPWQDWDAEQRVQSGWGTGSQTHVWFPETPNIRMRVQRGGFMIESAPLLLDGIVKTINGELSESTGIEQDWRRTELELATSIIGLPSRTGRATKPNNSALVPIFTIVIKAHAKKPVREYLTTRGLTQKTMYPDLSGLIADLRRRFPT</sequence>
<dbReference type="EMBL" id="QFKX01000010">
    <property type="protein sequence ID" value="PWH04921.1"/>
    <property type="molecule type" value="Genomic_DNA"/>
</dbReference>
<dbReference type="Pfam" id="PF08867">
    <property type="entry name" value="FRG"/>
    <property type="match status" value="1"/>
</dbReference>
<accession>A0A2U2RGH2</accession>
<evidence type="ECO:0000313" key="3">
    <source>
        <dbReference type="EMBL" id="PWH04921.1"/>
    </source>
</evidence>
<dbReference type="OrthoDB" id="9816036at2"/>
<comment type="caution">
    <text evidence="3">The sequence shown here is derived from an EMBL/GenBank/DDBJ whole genome shotgun (WGS) entry which is preliminary data.</text>
</comment>
<dbReference type="RefSeq" id="WP_109276982.1">
    <property type="nucleotide sequence ID" value="NZ_QFKX01000010.1"/>
</dbReference>
<name>A0A2U2RGH2_9MICO</name>
<gene>
    <name evidence="3" type="ORF">DEO23_15735</name>
</gene>
<proteinExistence type="predicted"/>
<reference evidence="3 4" key="1">
    <citation type="submission" date="2018-05" db="EMBL/GenBank/DDBJ databases">
        <title>Brachybacterium sp. M1HQ-2T, whole genome shotgun sequence.</title>
        <authorList>
            <person name="Tuo L."/>
        </authorList>
    </citation>
    <scope>NUCLEOTIDE SEQUENCE [LARGE SCALE GENOMIC DNA]</scope>
    <source>
        <strain evidence="3 4">M1HQ-2</strain>
    </source>
</reference>
<dbReference type="InterPro" id="IPR014966">
    <property type="entry name" value="FRG-dom"/>
</dbReference>
<keyword evidence="4" id="KW-1185">Reference proteome</keyword>
<evidence type="ECO:0000313" key="4">
    <source>
        <dbReference type="Proteomes" id="UP000245590"/>
    </source>
</evidence>
<dbReference type="AlphaFoldDB" id="A0A2U2RGH2"/>